<dbReference type="AlphaFoldDB" id="A0A0F9S5X0"/>
<evidence type="ECO:0000256" key="1">
    <source>
        <dbReference type="ARBA" id="ARBA00022614"/>
    </source>
</evidence>
<dbReference type="PANTHER" id="PTHR45752:SF196">
    <property type="entry name" value="GH17740P"/>
    <property type="match status" value="1"/>
</dbReference>
<dbReference type="PANTHER" id="PTHR45752">
    <property type="entry name" value="LEUCINE-RICH REPEAT-CONTAINING"/>
    <property type="match status" value="1"/>
</dbReference>
<dbReference type="EMBL" id="LAZR01002251">
    <property type="protein sequence ID" value="KKN32476.1"/>
    <property type="molecule type" value="Genomic_DNA"/>
</dbReference>
<name>A0A0F9S5X0_9ZZZZ</name>
<dbReference type="Pfam" id="PF23598">
    <property type="entry name" value="LRR_14"/>
    <property type="match status" value="1"/>
</dbReference>
<comment type="caution">
    <text evidence="4">The sequence shown here is derived from an EMBL/GenBank/DDBJ whole genome shotgun (WGS) entry which is preliminary data.</text>
</comment>
<feature type="domain" description="Disease resistance R13L4/SHOC-2-like LRR" evidence="3">
    <location>
        <begin position="358"/>
        <end position="442"/>
    </location>
</feature>
<dbReference type="PROSITE" id="PS51450">
    <property type="entry name" value="LRR"/>
    <property type="match status" value="1"/>
</dbReference>
<accession>A0A0F9S5X0</accession>
<dbReference type="InterPro" id="IPR050715">
    <property type="entry name" value="LRR-SigEffector_domain"/>
</dbReference>
<gene>
    <name evidence="4" type="ORF">LCGC14_0813530</name>
</gene>
<evidence type="ECO:0000256" key="2">
    <source>
        <dbReference type="ARBA" id="ARBA00022737"/>
    </source>
</evidence>
<sequence length="448" mass="52005">MKVLKIIDGYITNSSTISTTVIVALKRGKSLSEMLEKIGLSPRFTSRFDEYGSYGENLDRWIDKGYIDSNIFDLKDTYEVLQAEIITDGFGDAYNMEDHSDFRRKFYDKIKINDLPRKLDGKDFILLHRTDGDLEYEHEIKEVTRNRVWLLIEQLKNPNSEIKPRHSKNYEVKKSLEESQKKILEEFETLMGTKFPVAEGITIVKVDDFIASSEKIYTDLLPEVNGFARKGKNIIDLGFNFRMKKRGLKIYPSSIERLPHLKILDLFFFEWDNTPEIFGNPDSVEFLKLPFKTQFNTPPDSLRKMKCLKRLFISHCKGKILPESLGDLKNLEVLVLEHNNSILFQREERLVPTIIPDSIGRLGALRVLRLKKNNIESLPDSMGYLKNLQYLNLRNNPLTRLPSTMSNLKKLKSLWIDTVQMDKFQGDSSTLNIIQELKKNNVKINIIS</sequence>
<dbReference type="InterPro" id="IPR055414">
    <property type="entry name" value="LRR_R13L4/SHOC2-like"/>
</dbReference>
<dbReference type="InterPro" id="IPR003591">
    <property type="entry name" value="Leu-rich_rpt_typical-subtyp"/>
</dbReference>
<evidence type="ECO:0000313" key="4">
    <source>
        <dbReference type="EMBL" id="KKN32476.1"/>
    </source>
</evidence>
<evidence type="ECO:0000259" key="3">
    <source>
        <dbReference type="Pfam" id="PF23598"/>
    </source>
</evidence>
<dbReference type="InterPro" id="IPR032675">
    <property type="entry name" value="LRR_dom_sf"/>
</dbReference>
<dbReference type="SUPFAM" id="SSF52058">
    <property type="entry name" value="L domain-like"/>
    <property type="match status" value="1"/>
</dbReference>
<dbReference type="InterPro" id="IPR001611">
    <property type="entry name" value="Leu-rich_rpt"/>
</dbReference>
<dbReference type="SMART" id="SM00369">
    <property type="entry name" value="LRR_TYP"/>
    <property type="match status" value="2"/>
</dbReference>
<proteinExistence type="predicted"/>
<keyword evidence="2" id="KW-0677">Repeat</keyword>
<dbReference type="Gene3D" id="3.80.10.10">
    <property type="entry name" value="Ribonuclease Inhibitor"/>
    <property type="match status" value="2"/>
</dbReference>
<protein>
    <recommendedName>
        <fullName evidence="3">Disease resistance R13L4/SHOC-2-like LRR domain-containing protein</fullName>
    </recommendedName>
</protein>
<reference evidence="4" key="1">
    <citation type="journal article" date="2015" name="Nature">
        <title>Complex archaea that bridge the gap between prokaryotes and eukaryotes.</title>
        <authorList>
            <person name="Spang A."/>
            <person name="Saw J.H."/>
            <person name="Jorgensen S.L."/>
            <person name="Zaremba-Niedzwiedzka K."/>
            <person name="Martijn J."/>
            <person name="Lind A.E."/>
            <person name="van Eijk R."/>
            <person name="Schleper C."/>
            <person name="Guy L."/>
            <person name="Ettema T.J."/>
        </authorList>
    </citation>
    <scope>NUCLEOTIDE SEQUENCE</scope>
</reference>
<organism evidence="4">
    <name type="scientific">marine sediment metagenome</name>
    <dbReference type="NCBI Taxonomy" id="412755"/>
    <lineage>
        <taxon>unclassified sequences</taxon>
        <taxon>metagenomes</taxon>
        <taxon>ecological metagenomes</taxon>
    </lineage>
</organism>
<keyword evidence="1" id="KW-0433">Leucine-rich repeat</keyword>